<evidence type="ECO:0000259" key="2">
    <source>
        <dbReference type="PROSITE" id="PS50404"/>
    </source>
</evidence>
<dbReference type="GeneID" id="30181589"/>
<evidence type="ECO:0000256" key="1">
    <source>
        <dbReference type="RuleBase" id="RU003494"/>
    </source>
</evidence>
<dbReference type="Pfam" id="PF02798">
    <property type="entry name" value="GST_N"/>
    <property type="match status" value="1"/>
</dbReference>
<dbReference type="STRING" id="763406.A0A1E3ND10"/>
<evidence type="ECO:0000259" key="3">
    <source>
        <dbReference type="PROSITE" id="PS50405"/>
    </source>
</evidence>
<dbReference type="FunFam" id="3.40.30.10:FF:000142">
    <property type="entry name" value="Elongation factor 1 gamma"/>
    <property type="match status" value="1"/>
</dbReference>
<feature type="domain" description="GST N-terminal" evidence="2">
    <location>
        <begin position="2"/>
        <end position="78"/>
    </location>
</feature>
<evidence type="ECO:0008006" key="6">
    <source>
        <dbReference type="Google" id="ProtNLM"/>
    </source>
</evidence>
<feature type="domain" description="GST C-terminal" evidence="3">
    <location>
        <begin position="83"/>
        <end position="192"/>
    </location>
</feature>
<reference evidence="4 5" key="1">
    <citation type="journal article" date="2016" name="Proc. Natl. Acad. Sci. U.S.A.">
        <title>Comparative genomics of biotechnologically important yeasts.</title>
        <authorList>
            <person name="Riley R."/>
            <person name="Haridas S."/>
            <person name="Wolfe K.H."/>
            <person name="Lopes M.R."/>
            <person name="Hittinger C.T."/>
            <person name="Goeker M."/>
            <person name="Salamov A.A."/>
            <person name="Wisecaver J.H."/>
            <person name="Long T.M."/>
            <person name="Calvey C.H."/>
            <person name="Aerts A.L."/>
            <person name="Barry K.W."/>
            <person name="Choi C."/>
            <person name="Clum A."/>
            <person name="Coughlan A.Y."/>
            <person name="Deshpande S."/>
            <person name="Douglass A.P."/>
            <person name="Hanson S.J."/>
            <person name="Klenk H.-P."/>
            <person name="LaButti K.M."/>
            <person name="Lapidus A."/>
            <person name="Lindquist E.A."/>
            <person name="Lipzen A.M."/>
            <person name="Meier-Kolthoff J.P."/>
            <person name="Ohm R.A."/>
            <person name="Otillar R.P."/>
            <person name="Pangilinan J.L."/>
            <person name="Peng Y."/>
            <person name="Rokas A."/>
            <person name="Rosa C.A."/>
            <person name="Scheuner C."/>
            <person name="Sibirny A.A."/>
            <person name="Slot J.C."/>
            <person name="Stielow J.B."/>
            <person name="Sun H."/>
            <person name="Kurtzman C.P."/>
            <person name="Blackwell M."/>
            <person name="Grigoriev I.V."/>
            <person name="Jeffries T.W."/>
        </authorList>
    </citation>
    <scope>NUCLEOTIDE SEQUENCE [LARGE SCALE GENOMIC DNA]</scope>
    <source>
        <strain evidence="4 5">NRRL Y-2026</strain>
    </source>
</reference>
<dbReference type="SFLD" id="SFLDS00019">
    <property type="entry name" value="Glutathione_Transferase_(cytos"/>
    <property type="match status" value="1"/>
</dbReference>
<dbReference type="InterPro" id="IPR004046">
    <property type="entry name" value="GST_C"/>
</dbReference>
<dbReference type="InterPro" id="IPR040079">
    <property type="entry name" value="Glutathione_S-Trfase"/>
</dbReference>
<dbReference type="GO" id="GO:0006414">
    <property type="term" value="P:translational elongation"/>
    <property type="evidence" value="ECO:0007669"/>
    <property type="project" value="TreeGrafter"/>
</dbReference>
<dbReference type="RefSeq" id="XP_019015168.1">
    <property type="nucleotide sequence ID" value="XM_019164902.1"/>
</dbReference>
<evidence type="ECO:0000313" key="5">
    <source>
        <dbReference type="Proteomes" id="UP000094455"/>
    </source>
</evidence>
<dbReference type="AlphaFoldDB" id="A0A1E3ND10"/>
<evidence type="ECO:0000313" key="4">
    <source>
        <dbReference type="EMBL" id="ODQ44055.1"/>
    </source>
</evidence>
<dbReference type="Proteomes" id="UP000094455">
    <property type="component" value="Unassembled WGS sequence"/>
</dbReference>
<dbReference type="GO" id="GO:0005737">
    <property type="term" value="C:cytoplasm"/>
    <property type="evidence" value="ECO:0007669"/>
    <property type="project" value="TreeGrafter"/>
</dbReference>
<dbReference type="PROSITE" id="PS50404">
    <property type="entry name" value="GST_NTER"/>
    <property type="match status" value="1"/>
</dbReference>
<dbReference type="PROSITE" id="PS50405">
    <property type="entry name" value="GST_CTER"/>
    <property type="match status" value="1"/>
</dbReference>
<keyword evidence="5" id="KW-1185">Reference proteome</keyword>
<proteinExistence type="inferred from homology"/>
<dbReference type="CDD" id="cd03044">
    <property type="entry name" value="GST_N_EF1Bgamma"/>
    <property type="match status" value="1"/>
</dbReference>
<dbReference type="InterPro" id="IPR036282">
    <property type="entry name" value="Glutathione-S-Trfase_C_sf"/>
</dbReference>
<protein>
    <recommendedName>
        <fullName evidence="6">GST C-terminal domain-containing protein</fullName>
    </recommendedName>
</protein>
<dbReference type="PANTHER" id="PTHR43986">
    <property type="entry name" value="ELONGATION FACTOR 1-GAMMA"/>
    <property type="match status" value="1"/>
</dbReference>
<dbReference type="OrthoDB" id="249703at2759"/>
<dbReference type="Gene3D" id="3.40.30.10">
    <property type="entry name" value="Glutaredoxin"/>
    <property type="match status" value="1"/>
</dbReference>
<dbReference type="EMBL" id="KV454009">
    <property type="protein sequence ID" value="ODQ44055.1"/>
    <property type="molecule type" value="Genomic_DNA"/>
</dbReference>
<dbReference type="InterPro" id="IPR004045">
    <property type="entry name" value="Glutathione_S-Trfase_N"/>
</dbReference>
<sequence length="192" mass="22043">MTFGTLYYHPDYARSNWLVALGDYLGLTIEGKVAADSTEFPESFPLKRTPAFISSDGFKLTESLAIAFYIVNSSSKPEIAGKTVQEQANNWRWYSYLTSDMVNHVGSIYFAKTEEEKASAVETMNKNLEYIDNRLSDFKFLVGDTILVCDIFARSYFRMLQHFKVDFSNYKNIENYVSVVAKHPIFSETKHE</sequence>
<dbReference type="Gene3D" id="1.20.1050.10">
    <property type="match status" value="1"/>
</dbReference>
<dbReference type="PANTHER" id="PTHR43986:SF1">
    <property type="entry name" value="ELONGATION FACTOR 1-GAMMA"/>
    <property type="match status" value="1"/>
</dbReference>
<dbReference type="GO" id="GO:0005634">
    <property type="term" value="C:nucleus"/>
    <property type="evidence" value="ECO:0007669"/>
    <property type="project" value="TreeGrafter"/>
</dbReference>
<comment type="similarity">
    <text evidence="1">Belongs to the GST superfamily.</text>
</comment>
<dbReference type="InterPro" id="IPR036249">
    <property type="entry name" value="Thioredoxin-like_sf"/>
</dbReference>
<accession>A0A1E3ND10</accession>
<gene>
    <name evidence="4" type="ORF">PICMEDRAFT_74894</name>
</gene>
<organism evidence="4 5">
    <name type="scientific">Pichia membranifaciens NRRL Y-2026</name>
    <dbReference type="NCBI Taxonomy" id="763406"/>
    <lineage>
        <taxon>Eukaryota</taxon>
        <taxon>Fungi</taxon>
        <taxon>Dikarya</taxon>
        <taxon>Ascomycota</taxon>
        <taxon>Saccharomycotina</taxon>
        <taxon>Pichiomycetes</taxon>
        <taxon>Pichiales</taxon>
        <taxon>Pichiaceae</taxon>
        <taxon>Pichia</taxon>
    </lineage>
</organism>
<name>A0A1E3ND10_9ASCO</name>
<dbReference type="Pfam" id="PF00043">
    <property type="entry name" value="GST_C"/>
    <property type="match status" value="1"/>
</dbReference>
<dbReference type="SUPFAM" id="SSF47616">
    <property type="entry name" value="GST C-terminal domain-like"/>
    <property type="match status" value="1"/>
</dbReference>
<dbReference type="InterPro" id="IPR010987">
    <property type="entry name" value="Glutathione-S-Trfase_C-like"/>
</dbReference>
<dbReference type="SUPFAM" id="SSF52833">
    <property type="entry name" value="Thioredoxin-like"/>
    <property type="match status" value="1"/>
</dbReference>
<dbReference type="InterPro" id="IPR050802">
    <property type="entry name" value="EF-GSTs"/>
</dbReference>